<proteinExistence type="predicted"/>
<dbReference type="InterPro" id="IPR010359">
    <property type="entry name" value="IrrE_HExxH"/>
</dbReference>
<dbReference type="RefSeq" id="WP_270692943.1">
    <property type="nucleotide sequence ID" value="NZ_JARPYF010000012.1"/>
</dbReference>
<keyword evidence="3" id="KW-1185">Reference proteome</keyword>
<organism evidence="2 3">
    <name type="scientific">Enterococcus hulanensis</name>
    <dbReference type="NCBI Taxonomy" id="2559929"/>
    <lineage>
        <taxon>Bacteria</taxon>
        <taxon>Bacillati</taxon>
        <taxon>Bacillota</taxon>
        <taxon>Bacilli</taxon>
        <taxon>Lactobacillales</taxon>
        <taxon>Enterococcaceae</taxon>
        <taxon>Enterococcus</taxon>
    </lineage>
</organism>
<evidence type="ECO:0000313" key="2">
    <source>
        <dbReference type="EMBL" id="MDT2599439.1"/>
    </source>
</evidence>
<feature type="domain" description="IrrE N-terminal-like" evidence="1">
    <location>
        <begin position="91"/>
        <end position="202"/>
    </location>
</feature>
<evidence type="ECO:0000313" key="3">
    <source>
        <dbReference type="Proteomes" id="UP001252875"/>
    </source>
</evidence>
<evidence type="ECO:0000259" key="1">
    <source>
        <dbReference type="Pfam" id="PF06114"/>
    </source>
</evidence>
<protein>
    <submittedName>
        <fullName evidence="2">ImmA/IrrE family metallo-endopeptidase</fullName>
    </submittedName>
</protein>
<dbReference type="EMBL" id="JARPYI010000002">
    <property type="protein sequence ID" value="MDT2599439.1"/>
    <property type="molecule type" value="Genomic_DNA"/>
</dbReference>
<dbReference type="Proteomes" id="UP001252875">
    <property type="component" value="Unassembled WGS sequence"/>
</dbReference>
<accession>A0ABU3EX39</accession>
<name>A0ABU3EX39_9ENTE</name>
<dbReference type="Pfam" id="PF06114">
    <property type="entry name" value="Peptidase_M78"/>
    <property type="match status" value="1"/>
</dbReference>
<gene>
    <name evidence="2" type="ORF">P7D85_06605</name>
</gene>
<comment type="caution">
    <text evidence="2">The sequence shown here is derived from an EMBL/GenBank/DDBJ whole genome shotgun (WGS) entry which is preliminary data.</text>
</comment>
<dbReference type="Gene3D" id="1.10.10.2910">
    <property type="match status" value="1"/>
</dbReference>
<sequence>MYNSQTFEYRQIEASDYSLYRENANYLLSLISDWANISLSEITYEEVIDFFIEKFDIEIVYFDKKEDWFYNHSPYVHEHQIEVTKTFVKRVSGFTITNGKTFKIFLQNFTNRQRIIYTLLHELVHIFFHCTNDNYMQIFASMEVDGHYPKEIIPFEDEANVIASFLYLNETKLIEYLDEGCSFDMILSRHNISRRALHNRLNNYLIYSLELNPQVALNKLLLPYKEEVFGSEAIDRIQFVMAYPKKFFQYMRMEVL</sequence>
<reference evidence="2 3" key="1">
    <citation type="submission" date="2023-03" db="EMBL/GenBank/DDBJ databases">
        <authorList>
            <person name="Shen W."/>
            <person name="Cai J."/>
        </authorList>
    </citation>
    <scope>NUCLEOTIDE SEQUENCE [LARGE SCALE GENOMIC DNA]</scope>
    <source>
        <strain evidence="2 3">D6-4</strain>
    </source>
</reference>